<dbReference type="Proteomes" id="UP000476064">
    <property type="component" value="Chromosome"/>
</dbReference>
<feature type="transmembrane region" description="Helical" evidence="6">
    <location>
        <begin position="111"/>
        <end position="131"/>
    </location>
</feature>
<evidence type="ECO:0000313" key="7">
    <source>
        <dbReference type="EMBL" id="QHT61920.1"/>
    </source>
</evidence>
<reference evidence="7 8" key="1">
    <citation type="submission" date="2020-01" db="EMBL/GenBank/DDBJ databases">
        <title>Paenibacillus sp. nov., isolated from tomato rhizosphere.</title>
        <authorList>
            <person name="Weon H.-Y."/>
            <person name="Lee S.A."/>
        </authorList>
    </citation>
    <scope>NUCLEOTIDE SEQUENCE [LARGE SCALE GENOMIC DNA]</scope>
    <source>
        <strain evidence="7 8">12200R-189</strain>
    </source>
</reference>
<dbReference type="InterPro" id="IPR002797">
    <property type="entry name" value="Polysacc_synth"/>
</dbReference>
<feature type="transmembrane region" description="Helical" evidence="6">
    <location>
        <begin position="326"/>
        <end position="350"/>
    </location>
</feature>
<feature type="transmembrane region" description="Helical" evidence="6">
    <location>
        <begin position="177"/>
        <end position="195"/>
    </location>
</feature>
<evidence type="ECO:0000256" key="3">
    <source>
        <dbReference type="ARBA" id="ARBA00022692"/>
    </source>
</evidence>
<sequence>MANAQRLDAPAVPSSAPAKSSARRALAKGGSLTFLINVSGMGLALLMQIVLARLLGAAGYGTFAYVTTVTTFMIFPAKLGFDTTLVKLVSSYKAKDNWPLIKGLLQRANQIGFVLSLIVMAVGLAVVAIRSGGMTEQQIVCYAAGMVTIPLLTLATLRQSALQALKDVLFAQMPEKIIRPILTIGLLALAVPLLGTGAGAGTAMICFAASLFVSYVIGAVVLKRRIGSRLAAVEAQYETRSWTRLSLSLMVNAGMYLILGQLNVLLMGAMDSETASGYFSAAVRLATLVAFARTAINMTAAPLLSETYAKGDREQLQQVCTASGRAGFAFAVVVCAAFAIGGKPILTLFGPGFADAYPALLLMSVGQLFGAYCGQNGTLATMAGSHNLLTRVLAGSTALNVVMSVALIPVIGMTGAGLAACCSTICWNGIMAVVVVRKYGIITPVWLPSFGGKRKN</sequence>
<dbReference type="Pfam" id="PF01943">
    <property type="entry name" value="Polysacc_synt"/>
    <property type="match status" value="1"/>
</dbReference>
<dbReference type="PANTHER" id="PTHR30250">
    <property type="entry name" value="PST FAMILY PREDICTED COLANIC ACID TRANSPORTER"/>
    <property type="match status" value="1"/>
</dbReference>
<feature type="transmembrane region" description="Helical" evidence="6">
    <location>
        <begin position="417"/>
        <end position="436"/>
    </location>
</feature>
<evidence type="ECO:0000256" key="5">
    <source>
        <dbReference type="ARBA" id="ARBA00023136"/>
    </source>
</evidence>
<dbReference type="RefSeq" id="WP_162358357.1">
    <property type="nucleotide sequence ID" value="NZ_CP048209.1"/>
</dbReference>
<dbReference type="EMBL" id="CP048209">
    <property type="protein sequence ID" value="QHT61920.1"/>
    <property type="molecule type" value="Genomic_DNA"/>
</dbReference>
<dbReference type="PANTHER" id="PTHR30250:SF11">
    <property type="entry name" value="O-ANTIGEN TRANSPORTER-RELATED"/>
    <property type="match status" value="1"/>
</dbReference>
<feature type="transmembrane region" description="Helical" evidence="6">
    <location>
        <begin position="137"/>
        <end position="157"/>
    </location>
</feature>
<feature type="transmembrane region" description="Helical" evidence="6">
    <location>
        <begin position="242"/>
        <end position="262"/>
    </location>
</feature>
<dbReference type="GO" id="GO:0005886">
    <property type="term" value="C:plasma membrane"/>
    <property type="evidence" value="ECO:0007669"/>
    <property type="project" value="UniProtKB-SubCell"/>
</dbReference>
<feature type="transmembrane region" description="Helical" evidence="6">
    <location>
        <begin position="32"/>
        <end position="51"/>
    </location>
</feature>
<organism evidence="7 8">
    <name type="scientific">Paenibacillus lycopersici</name>
    <dbReference type="NCBI Taxonomy" id="2704462"/>
    <lineage>
        <taxon>Bacteria</taxon>
        <taxon>Bacillati</taxon>
        <taxon>Bacillota</taxon>
        <taxon>Bacilli</taxon>
        <taxon>Bacillales</taxon>
        <taxon>Paenibacillaceae</taxon>
        <taxon>Paenibacillus</taxon>
    </lineage>
</organism>
<dbReference type="InterPro" id="IPR050833">
    <property type="entry name" value="Poly_Biosynth_Transport"/>
</dbReference>
<keyword evidence="3 6" id="KW-0812">Transmembrane</keyword>
<keyword evidence="5 6" id="KW-0472">Membrane</keyword>
<comment type="subcellular location">
    <subcellularLocation>
        <location evidence="1">Cell membrane</location>
        <topology evidence="1">Multi-pass membrane protein</topology>
    </subcellularLocation>
</comment>
<keyword evidence="8" id="KW-1185">Reference proteome</keyword>
<keyword evidence="4 6" id="KW-1133">Transmembrane helix</keyword>
<accession>A0A6C0G4W2</accession>
<feature type="transmembrane region" description="Helical" evidence="6">
    <location>
        <begin position="356"/>
        <end position="376"/>
    </location>
</feature>
<evidence type="ECO:0000256" key="4">
    <source>
        <dbReference type="ARBA" id="ARBA00022989"/>
    </source>
</evidence>
<dbReference type="AlphaFoldDB" id="A0A6C0G4W2"/>
<proteinExistence type="predicted"/>
<name>A0A6C0G4W2_9BACL</name>
<evidence type="ECO:0000256" key="6">
    <source>
        <dbReference type="SAM" id="Phobius"/>
    </source>
</evidence>
<dbReference type="CDD" id="cd13128">
    <property type="entry name" value="MATE_Wzx_like"/>
    <property type="match status" value="1"/>
</dbReference>
<feature type="transmembrane region" description="Helical" evidence="6">
    <location>
        <begin position="201"/>
        <end position="222"/>
    </location>
</feature>
<keyword evidence="2" id="KW-1003">Cell membrane</keyword>
<dbReference type="KEGG" id="plyc:GXP70_19325"/>
<gene>
    <name evidence="7" type="ORF">GXP70_19325</name>
</gene>
<evidence type="ECO:0000313" key="8">
    <source>
        <dbReference type="Proteomes" id="UP000476064"/>
    </source>
</evidence>
<protein>
    <submittedName>
        <fullName evidence="7">Flippase</fullName>
    </submittedName>
</protein>
<feature type="transmembrane region" description="Helical" evidence="6">
    <location>
        <begin position="282"/>
        <end position="305"/>
    </location>
</feature>
<feature type="transmembrane region" description="Helical" evidence="6">
    <location>
        <begin position="388"/>
        <end position="411"/>
    </location>
</feature>
<evidence type="ECO:0000256" key="2">
    <source>
        <dbReference type="ARBA" id="ARBA00022475"/>
    </source>
</evidence>
<evidence type="ECO:0000256" key="1">
    <source>
        <dbReference type="ARBA" id="ARBA00004651"/>
    </source>
</evidence>
<feature type="transmembrane region" description="Helical" evidence="6">
    <location>
        <begin position="57"/>
        <end position="77"/>
    </location>
</feature>